<dbReference type="Pfam" id="PF13481">
    <property type="entry name" value="AAA_25"/>
    <property type="match status" value="1"/>
</dbReference>
<proteinExistence type="predicted"/>
<dbReference type="SUPFAM" id="SSF52540">
    <property type="entry name" value="P-loop containing nucleoside triphosphate hydrolases"/>
    <property type="match status" value="1"/>
</dbReference>
<organism evidence="1 2">
    <name type="scientific">Ancylobacter radicis</name>
    <dbReference type="NCBI Taxonomy" id="2836179"/>
    <lineage>
        <taxon>Bacteria</taxon>
        <taxon>Pseudomonadati</taxon>
        <taxon>Pseudomonadota</taxon>
        <taxon>Alphaproteobacteria</taxon>
        <taxon>Hyphomicrobiales</taxon>
        <taxon>Xanthobacteraceae</taxon>
        <taxon>Ancylobacter</taxon>
    </lineage>
</organism>
<dbReference type="CDD" id="cd01125">
    <property type="entry name" value="RepA_RSF1010_like"/>
    <property type="match status" value="1"/>
</dbReference>
<keyword evidence="2" id="KW-1185">Reference proteome</keyword>
<dbReference type="EMBL" id="JAHCQH010000016">
    <property type="protein sequence ID" value="MBS9477724.1"/>
    <property type="molecule type" value="Genomic_DNA"/>
</dbReference>
<gene>
    <name evidence="1" type="ORF">KIP89_11445</name>
</gene>
<sequence>MTTHAPESEPDPTAMLRHVELVFGGGFDGALDGLVELAWTDPATGSLRNAQMFGTDQLEELVERAAELNRTERCNVYVGAALRKPGTALAKRTADSDFYSAPFAWADIDDDCVEAAIRAAKAAGVPATMTVVTGRHPHMRAQFWWRLVDAERDGAAIKALCSGIGLALGGDSTVSNPGRVLRLGGSIAWPAKPGRVREATEVHIPEDDRPPAYWASALAQAFAAPAPLLQAAPAASEPSAPSVAPSTPKPLELPIGSLSVEATLAAIQRNDHWHQNTVRLVGNWVARGLSNAEILAFAPALTIGNGPDGRSYTVDQTCLQLNSMITGARRKWNLPNPVVTIDDKLPPPPIEIEWEDGASAAMIPRRRWLVGSFAIRGHLTVLVAPPGAGKSTLGIALAVAGVTGRGEIVGETVHETIKAWVWNNEDDRNELRRRLAAIMQQWNVAPADLRGKLGLNSGSERPLVIAKATKDGAVVRLPDIEAIIERVQAEGIGLLIVDPFVETHEVDENNNAQIKAVAAMWREVARRGDCAVVIVHHTGKPPSASPDAWTGSLSASRGASSLGGVARIMRTLFAMSQSDADKFALDTDERRLWVRLDDAKANLSLASGSARWFKRVSIIIANGEEVGALVPGDPNERAPQVDRAAEIESALFEAIRSAWSAGSPLSEQPRAKDRYAPGIVGKALRVASETVADVLARLMGGGAIERTLFDAKTKTYGLRIVPLDERDMRSDQRRNHEPAEEFE</sequence>
<name>A0ABS5R7T7_9HYPH</name>
<comment type="caution">
    <text evidence="1">The sequence shown here is derived from an EMBL/GenBank/DDBJ whole genome shotgun (WGS) entry which is preliminary data.</text>
</comment>
<dbReference type="Proteomes" id="UP001166585">
    <property type="component" value="Unassembled WGS sequence"/>
</dbReference>
<dbReference type="RefSeq" id="WP_213755569.1">
    <property type="nucleotide sequence ID" value="NZ_JAHCQH010000016.1"/>
</dbReference>
<accession>A0ABS5R7T7</accession>
<dbReference type="InterPro" id="IPR027417">
    <property type="entry name" value="P-loop_NTPase"/>
</dbReference>
<dbReference type="Gene3D" id="3.40.50.300">
    <property type="entry name" value="P-loop containing nucleotide triphosphate hydrolases"/>
    <property type="match status" value="1"/>
</dbReference>
<dbReference type="InterPro" id="IPR038724">
    <property type="entry name" value="RepA"/>
</dbReference>
<evidence type="ECO:0000313" key="2">
    <source>
        <dbReference type="Proteomes" id="UP001166585"/>
    </source>
</evidence>
<reference evidence="1" key="1">
    <citation type="submission" date="2021-05" db="EMBL/GenBank/DDBJ databases">
        <authorList>
            <person name="Sun Q."/>
            <person name="Inoue M."/>
        </authorList>
    </citation>
    <scope>NUCLEOTIDE SEQUENCE</scope>
    <source>
        <strain evidence="1">VKM B-3255</strain>
    </source>
</reference>
<protein>
    <submittedName>
        <fullName evidence="1">AAA family ATPase</fullName>
    </submittedName>
</protein>
<evidence type="ECO:0000313" key="1">
    <source>
        <dbReference type="EMBL" id="MBS9477724.1"/>
    </source>
</evidence>